<feature type="region of interest" description="Disordered" evidence="4">
    <location>
        <begin position="454"/>
        <end position="504"/>
    </location>
</feature>
<dbReference type="GO" id="GO:0006281">
    <property type="term" value="P:DNA repair"/>
    <property type="evidence" value="ECO:0007669"/>
    <property type="project" value="InterPro"/>
</dbReference>
<evidence type="ECO:0000256" key="3">
    <source>
        <dbReference type="ARBA" id="ARBA00023242"/>
    </source>
</evidence>
<evidence type="ECO:0000256" key="4">
    <source>
        <dbReference type="SAM" id="MobiDB-lite"/>
    </source>
</evidence>
<comment type="subcellular location">
    <subcellularLocation>
        <location evidence="1">Nucleus</location>
    </subcellularLocation>
</comment>
<evidence type="ECO:0000256" key="1">
    <source>
        <dbReference type="ARBA" id="ARBA00004123"/>
    </source>
</evidence>
<keyword evidence="7" id="KW-1185">Reference proteome</keyword>
<protein>
    <recommendedName>
        <fullName evidence="5">DNA endonuclease activator Ctp1 C-terminal domain-containing protein</fullName>
    </recommendedName>
</protein>
<keyword evidence="2" id="KW-0227">DNA damage</keyword>
<dbReference type="GO" id="GO:0005634">
    <property type="term" value="C:nucleus"/>
    <property type="evidence" value="ECO:0007669"/>
    <property type="project" value="UniProtKB-SubCell"/>
</dbReference>
<feature type="compositionally biased region" description="Basic and acidic residues" evidence="4">
    <location>
        <begin position="271"/>
        <end position="289"/>
    </location>
</feature>
<feature type="domain" description="DNA endonuclease activator Ctp1 C-terminal" evidence="5">
    <location>
        <begin position="457"/>
        <end position="499"/>
    </location>
</feature>
<proteinExistence type="predicted"/>
<sequence>MNHHPDASQGSDTQEANGTFLQAWLQVNVAHQRALQDATDGLVRENGILTSRIGNLRGENETFKREIARLQQQLVRDSRQTRPSQSSSTSLTMSAARTPKGSLEGPVTEREVRGMAEVILHHSKRMGRVDMDSEAKRMDGLIRTLLHHEVAMKGQDMSRGPSGTTSILEAWREVGRVCADQARSLREERDELERSRSSMAAFLIRKTEEWRSWRQWHLDHGAHLPEERIGSEERKVFHDAKALTDQQSPGQDGAMVSPKRREDDVNGELHGITEKDEPDVEGKVKGDTVDKEEEEEEEVIGTDGSIPCYQPVREGAKDFYEEDEEDLQLVFPSGSVSAEEKAGARSSAHIQHPLSDPIKEKDKERQGTTTGKARRRTPQDSVKSPSKTKSSILPEYKGKRKRQGVLGTETNDAEDPSSPTKSCPICTKFQKVSGPLGSSTATCFHGSRVKVMGPSREEGMSSVSRHKRGVTTTAGKGSRRNKRSATPEGFWDADFPPTQPSPSK</sequence>
<gene>
    <name evidence="6" type="ORF">BJ684DRAFT_15728</name>
</gene>
<evidence type="ECO:0000259" key="5">
    <source>
        <dbReference type="Pfam" id="PF08573"/>
    </source>
</evidence>
<dbReference type="InterPro" id="IPR013882">
    <property type="entry name" value="Ctp1_C"/>
</dbReference>
<evidence type="ECO:0000313" key="7">
    <source>
        <dbReference type="Proteomes" id="UP000267251"/>
    </source>
</evidence>
<dbReference type="Proteomes" id="UP000267251">
    <property type="component" value="Unassembled WGS sequence"/>
</dbReference>
<reference evidence="7" key="1">
    <citation type="journal article" date="2018" name="Nat. Microbiol.">
        <title>Leveraging single-cell genomics to expand the fungal tree of life.</title>
        <authorList>
            <person name="Ahrendt S.R."/>
            <person name="Quandt C.A."/>
            <person name="Ciobanu D."/>
            <person name="Clum A."/>
            <person name="Salamov A."/>
            <person name="Andreopoulos B."/>
            <person name="Cheng J.F."/>
            <person name="Woyke T."/>
            <person name="Pelin A."/>
            <person name="Henrissat B."/>
            <person name="Reynolds N.K."/>
            <person name="Benny G.L."/>
            <person name="Smith M.E."/>
            <person name="James T.Y."/>
            <person name="Grigoriev I.V."/>
        </authorList>
    </citation>
    <scope>NUCLEOTIDE SEQUENCE [LARGE SCALE GENOMIC DNA]</scope>
</reference>
<keyword evidence="3" id="KW-0539">Nucleus</keyword>
<name>A0A4P9Y4P9_9FUNG</name>
<feature type="compositionally biased region" description="Polar residues" evidence="4">
    <location>
        <begin position="379"/>
        <end position="391"/>
    </location>
</feature>
<evidence type="ECO:0000313" key="6">
    <source>
        <dbReference type="EMBL" id="RKP13917.1"/>
    </source>
</evidence>
<feature type="region of interest" description="Disordered" evidence="4">
    <location>
        <begin position="241"/>
        <end position="423"/>
    </location>
</feature>
<dbReference type="Pfam" id="PF08573">
    <property type="entry name" value="SAE2"/>
    <property type="match status" value="1"/>
</dbReference>
<feature type="compositionally biased region" description="Acidic residues" evidence="4">
    <location>
        <begin position="290"/>
        <end position="300"/>
    </location>
</feature>
<accession>A0A4P9Y4P9</accession>
<dbReference type="EMBL" id="KZ987920">
    <property type="protein sequence ID" value="RKP13917.1"/>
    <property type="molecule type" value="Genomic_DNA"/>
</dbReference>
<dbReference type="AlphaFoldDB" id="A0A4P9Y4P9"/>
<feature type="compositionally biased region" description="Low complexity" evidence="4">
    <location>
        <begin position="81"/>
        <end position="98"/>
    </location>
</feature>
<evidence type="ECO:0000256" key="2">
    <source>
        <dbReference type="ARBA" id="ARBA00022763"/>
    </source>
</evidence>
<dbReference type="OrthoDB" id="10585100at2759"/>
<feature type="region of interest" description="Disordered" evidence="4">
    <location>
        <begin position="73"/>
        <end position="106"/>
    </location>
</feature>
<organism evidence="6 7">
    <name type="scientific">Piptocephalis cylindrospora</name>
    <dbReference type="NCBI Taxonomy" id="1907219"/>
    <lineage>
        <taxon>Eukaryota</taxon>
        <taxon>Fungi</taxon>
        <taxon>Fungi incertae sedis</taxon>
        <taxon>Zoopagomycota</taxon>
        <taxon>Zoopagomycotina</taxon>
        <taxon>Zoopagomycetes</taxon>
        <taxon>Zoopagales</taxon>
        <taxon>Piptocephalidaceae</taxon>
        <taxon>Piptocephalis</taxon>
    </lineage>
</organism>
<feature type="compositionally biased region" description="Basic and acidic residues" evidence="4">
    <location>
        <begin position="357"/>
        <end position="366"/>
    </location>
</feature>